<dbReference type="InterPro" id="IPR009000">
    <property type="entry name" value="Transl_B-barrel_sf"/>
</dbReference>
<comment type="subunit">
    <text evidence="12">Monomer.</text>
</comment>
<evidence type="ECO:0000256" key="12">
    <source>
        <dbReference type="HAMAP-Rule" id="MF_03133"/>
    </source>
</evidence>
<dbReference type="PANTHER" id="PTHR11777">
    <property type="entry name" value="ALANYL-TRNA SYNTHETASE"/>
    <property type="match status" value="1"/>
</dbReference>
<dbReference type="InterPro" id="IPR018164">
    <property type="entry name" value="Ala-tRNA-synth_IIc_N"/>
</dbReference>
<evidence type="ECO:0000256" key="4">
    <source>
        <dbReference type="ARBA" id="ARBA00022723"/>
    </source>
</evidence>
<keyword evidence="4 12" id="KW-0479">Metal-binding</keyword>
<dbReference type="Gene3D" id="3.30.930.10">
    <property type="entry name" value="Bira Bifunctional Protein, Domain 2"/>
    <property type="match status" value="1"/>
</dbReference>
<evidence type="ECO:0000256" key="8">
    <source>
        <dbReference type="ARBA" id="ARBA00022884"/>
    </source>
</evidence>
<evidence type="ECO:0000256" key="7">
    <source>
        <dbReference type="ARBA" id="ARBA00022840"/>
    </source>
</evidence>
<feature type="domain" description="Alanyl-transfer RNA synthetases family profile" evidence="13">
    <location>
        <begin position="41"/>
        <end position="789"/>
    </location>
</feature>
<dbReference type="FunFam" id="3.30.980.10:FF:000004">
    <property type="entry name" value="Alanine--tRNA ligase, cytoplasmic"/>
    <property type="match status" value="1"/>
</dbReference>
<evidence type="ECO:0000256" key="6">
    <source>
        <dbReference type="ARBA" id="ARBA00022833"/>
    </source>
</evidence>
<gene>
    <name evidence="14" type="ORF">NSCI0253_LOCUS34037</name>
</gene>
<evidence type="ECO:0000256" key="9">
    <source>
        <dbReference type="ARBA" id="ARBA00022917"/>
    </source>
</evidence>
<protein>
    <recommendedName>
        <fullName evidence="12">Alanine--tRNA ligase</fullName>
        <ecNumber evidence="12">6.1.1.7</ecNumber>
    </recommendedName>
    <alternativeName>
        <fullName evidence="12">Alanyl-tRNA synthetase</fullName>
        <shortName evidence="12">AlaRS</shortName>
    </alternativeName>
</protein>
<dbReference type="GO" id="GO:0005739">
    <property type="term" value="C:mitochondrion"/>
    <property type="evidence" value="ECO:0007669"/>
    <property type="project" value="UniProtKB-SubCell"/>
</dbReference>
<evidence type="ECO:0000259" key="13">
    <source>
        <dbReference type="PROSITE" id="PS50860"/>
    </source>
</evidence>
<dbReference type="GO" id="GO:0070143">
    <property type="term" value="P:mitochondrial alanyl-tRNA aminoacylation"/>
    <property type="evidence" value="ECO:0007669"/>
    <property type="project" value="UniProtKB-UniRule"/>
</dbReference>
<dbReference type="Gene3D" id="2.40.30.130">
    <property type="match status" value="1"/>
</dbReference>
<accession>A0A7S1AMX7</accession>
<dbReference type="Gene3D" id="3.10.310.40">
    <property type="match status" value="1"/>
</dbReference>
<dbReference type="HAMAP" id="MF_00036_B">
    <property type="entry name" value="Ala_tRNA_synth_B"/>
    <property type="match status" value="1"/>
</dbReference>
<keyword evidence="2 12" id="KW-0820">tRNA-binding</keyword>
<feature type="binding site" evidence="12">
    <location>
        <position position="637"/>
    </location>
    <ligand>
        <name>Zn(2+)</name>
        <dbReference type="ChEBI" id="CHEBI:29105"/>
    </ligand>
</feature>
<dbReference type="GO" id="GO:0000049">
    <property type="term" value="F:tRNA binding"/>
    <property type="evidence" value="ECO:0007669"/>
    <property type="project" value="UniProtKB-KW"/>
</dbReference>
<comment type="similarity">
    <text evidence="1">Belongs to the class-II aminoacyl-tRNA synthetase family. Alax-L subfamily.</text>
</comment>
<comment type="cofactor">
    <cofactor evidence="12">
        <name>Zn(2+)</name>
        <dbReference type="ChEBI" id="CHEBI:29105"/>
    </cofactor>
    <text evidence="12">Binds 1 zinc ion per subunit.</text>
</comment>
<dbReference type="InterPro" id="IPR002318">
    <property type="entry name" value="Ala-tRNA-lgiase_IIc"/>
</dbReference>
<dbReference type="GO" id="GO:0008270">
    <property type="term" value="F:zinc ion binding"/>
    <property type="evidence" value="ECO:0007669"/>
    <property type="project" value="UniProtKB-UniRule"/>
</dbReference>
<proteinExistence type="inferred from homology"/>
<keyword evidence="7 12" id="KW-0067">ATP-binding</keyword>
<evidence type="ECO:0000256" key="11">
    <source>
        <dbReference type="ARBA" id="ARBA00048300"/>
    </source>
</evidence>
<dbReference type="AlphaFoldDB" id="A0A7S1AMX7"/>
<feature type="binding site" evidence="12">
    <location>
        <position position="752"/>
    </location>
    <ligand>
        <name>Zn(2+)</name>
        <dbReference type="ChEBI" id="CHEBI:29105"/>
    </ligand>
</feature>
<dbReference type="InterPro" id="IPR018165">
    <property type="entry name" value="Ala-tRNA-synth_IIc_core"/>
</dbReference>
<comment type="subcellular location">
    <subcellularLocation>
        <location evidence="12">Mitochondrion</location>
    </subcellularLocation>
    <subcellularLocation>
        <location evidence="12">Cytoplasm</location>
    </subcellularLocation>
</comment>
<keyword evidence="12" id="KW-0496">Mitochondrion</keyword>
<dbReference type="FunFam" id="3.30.930.10:FF:000011">
    <property type="entry name" value="Alanine--tRNA ligase, cytoplasmic"/>
    <property type="match status" value="1"/>
</dbReference>
<keyword evidence="10 12" id="KW-0030">Aminoacyl-tRNA synthetase</keyword>
<keyword evidence="9 12" id="KW-0648">Protein biosynthesis</keyword>
<feature type="binding site" evidence="12">
    <location>
        <position position="756"/>
    </location>
    <ligand>
        <name>Zn(2+)</name>
        <dbReference type="ChEBI" id="CHEBI:29105"/>
    </ligand>
</feature>
<dbReference type="PRINTS" id="PR00980">
    <property type="entry name" value="TRNASYNTHALA"/>
</dbReference>
<reference evidence="14" key="1">
    <citation type="submission" date="2021-01" db="EMBL/GenBank/DDBJ databases">
        <authorList>
            <person name="Corre E."/>
            <person name="Pelletier E."/>
            <person name="Niang G."/>
            <person name="Scheremetjew M."/>
            <person name="Finn R."/>
            <person name="Kale V."/>
            <person name="Holt S."/>
            <person name="Cochrane G."/>
            <person name="Meng A."/>
            <person name="Brown T."/>
            <person name="Cohen L."/>
        </authorList>
    </citation>
    <scope>NUCLEOTIDE SEQUENCE</scope>
</reference>
<evidence type="ECO:0000256" key="5">
    <source>
        <dbReference type="ARBA" id="ARBA00022741"/>
    </source>
</evidence>
<dbReference type="Gene3D" id="3.30.980.10">
    <property type="entry name" value="Threonyl-trna Synthetase, Chain A, domain 2"/>
    <property type="match status" value="1"/>
</dbReference>
<evidence type="ECO:0000313" key="14">
    <source>
        <dbReference type="EMBL" id="CAD8859683.1"/>
    </source>
</evidence>
<keyword evidence="8 12" id="KW-0694">RNA-binding</keyword>
<evidence type="ECO:0000256" key="3">
    <source>
        <dbReference type="ARBA" id="ARBA00022598"/>
    </source>
</evidence>
<feature type="binding site" evidence="12">
    <location>
        <position position="633"/>
    </location>
    <ligand>
        <name>Zn(2+)</name>
        <dbReference type="ChEBI" id="CHEBI:29105"/>
    </ligand>
</feature>
<dbReference type="InterPro" id="IPR012947">
    <property type="entry name" value="tRNA_SAD"/>
</dbReference>
<dbReference type="NCBIfam" id="TIGR00344">
    <property type="entry name" value="alaS"/>
    <property type="match status" value="1"/>
</dbReference>
<comment type="catalytic activity">
    <reaction evidence="11 12">
        <text>tRNA(Ala) + L-alanine + ATP = L-alanyl-tRNA(Ala) + AMP + diphosphate</text>
        <dbReference type="Rhea" id="RHEA:12540"/>
        <dbReference type="Rhea" id="RHEA-COMP:9657"/>
        <dbReference type="Rhea" id="RHEA-COMP:9923"/>
        <dbReference type="ChEBI" id="CHEBI:30616"/>
        <dbReference type="ChEBI" id="CHEBI:33019"/>
        <dbReference type="ChEBI" id="CHEBI:57972"/>
        <dbReference type="ChEBI" id="CHEBI:78442"/>
        <dbReference type="ChEBI" id="CHEBI:78497"/>
        <dbReference type="ChEBI" id="CHEBI:456215"/>
        <dbReference type="EC" id="6.1.1.7"/>
    </reaction>
</comment>
<dbReference type="GO" id="GO:0005524">
    <property type="term" value="F:ATP binding"/>
    <property type="evidence" value="ECO:0007669"/>
    <property type="project" value="UniProtKB-UniRule"/>
</dbReference>
<keyword evidence="3 12" id="KW-0436">Ligase</keyword>
<dbReference type="InterPro" id="IPR045864">
    <property type="entry name" value="aa-tRNA-synth_II/BPL/LPL"/>
</dbReference>
<keyword evidence="5 12" id="KW-0547">Nucleotide-binding</keyword>
<dbReference type="SUPFAM" id="SSF50447">
    <property type="entry name" value="Translation proteins"/>
    <property type="match status" value="1"/>
</dbReference>
<comment type="domain">
    <text evidence="12">Consists of three domains; the N-terminal catalytic domain, the editing domain and the C-terminal C-Ala domain. The editing domain removes incorrectly charged amino acids, while the C-Ala domain, along with tRNA(Ala), serves as a bridge to cooperatively bring together the editing and aminoacylation centers thus stimulating deacylation of misacylated tRNAs.</text>
</comment>
<comment type="function">
    <text evidence="12">Catalyzes the attachment of alanine to tRNA(Ala) in a two-step reaction: alanine is first activated by ATP to form Ala-AMP and then transferred to the acceptor end of tRNA(Ala). Also edits incorrectly charged tRNA(Ala) via its editing domain.</text>
</comment>
<name>A0A7S1AMX7_NOCSC</name>
<dbReference type="PANTHER" id="PTHR11777:SF9">
    <property type="entry name" value="ALANINE--TRNA LIGASE, CYTOPLASMIC"/>
    <property type="match status" value="1"/>
</dbReference>
<sequence>MDHAYLENIGIQPVSGHTRTLLRAEEVEFPSASSKTGGEFDTAEKVRATFIKFFKEKCKHTFVPSSPVVPHNDPTLLFINAGMNQFKPIFVGQIDPSHPFSKLKRAVNSQKCIRAGGKHNDLDDVGKDVYHHTFFEMLGNWSFGDYFKEEAISWAWELLTVVYKMDPSRLYATYYGGDPKQPSVPADLEAKNIWLRYLPESRILPFDMKDNFWEMGDTGPCGPCTEIHYDRIGNRDAAHLVNMDDPDVLEIWNNVFMQFNRENDGSLTDLPAKSVDTGMGLERVASVLIDVRSNYDTDLFQKIFAHIKDKTGARAYTGKVGDEDTDKVDMAYRVVADHIRTLTIALTDGATPSNDGRGYVLRRILRRAVRFGREILGGPPGFFHKLVPAVLETLGDAFPELKKRPEDVTAIIEEEEIQFGRTLDLGIKKFKHFSQKGSISGADAFILSSSFGFPVDLTQLMAEEAKIEIDMDGFHSAMAEFQEKSRKSAHFKDQKDMELKAAQTDELQKKLNLPATDESGKYTWDTQGDGSASDAKIQAIYDGKNFVETATNESEVVGVVLDRTPCYAEAGGQTFDIAEITNTSGAEVKVHDTRKYAGYVLHCGIVGSGQIRVGDSVQVKVDYARRSLVAKNHTATHILNYALRRVLGDKVDQKGSLVDEFKLRFDFSHGKPVEPEELKQIELICNQQIQKSHVVHFQEVGLDLAKGINGLRAVFGEQYPDPVRVVSVGAGINALLSDKVTSWGSQNSIEFCGGTHVSNSTEIYRVVLLSEEGISKGVRRIVAVTGPQAAVEATLKSNSLRVEVDEAKTLSGAFLERRIADLRQKLGEDREVSIIMKTDMRNEIDNLKIGQVKEGKEAAKAFEKKCKELGEGLSEEAAKGGNTFVAVVDGVDGDGAKVVNFAMQALSKKVTNKGLMLLTTSGGKISLLATVPKDLTSTIDAGAWSSKVLDAIGGKGGGKIDRGLGQAPDVSRISEAVTVAKNFV</sequence>
<dbReference type="InterPro" id="IPR018162">
    <property type="entry name" value="Ala-tRNA-ligase_IIc_anticod-bd"/>
</dbReference>
<dbReference type="InterPro" id="IPR050058">
    <property type="entry name" value="Ala-tRNA_ligase"/>
</dbReference>
<keyword evidence="12" id="KW-0963">Cytoplasm</keyword>
<dbReference type="Pfam" id="PF07973">
    <property type="entry name" value="tRNA_SAD"/>
    <property type="match status" value="1"/>
</dbReference>
<dbReference type="SUPFAM" id="SSF55186">
    <property type="entry name" value="ThrRS/AlaRS common domain"/>
    <property type="match status" value="1"/>
</dbReference>
<evidence type="ECO:0000256" key="2">
    <source>
        <dbReference type="ARBA" id="ARBA00022555"/>
    </source>
</evidence>
<dbReference type="InterPro" id="IPR018163">
    <property type="entry name" value="Thr/Ala-tRNA-synth_IIc_edit"/>
</dbReference>
<dbReference type="EMBL" id="HBFQ01047726">
    <property type="protein sequence ID" value="CAD8859683.1"/>
    <property type="molecule type" value="Transcribed_RNA"/>
</dbReference>
<keyword evidence="6 12" id="KW-0862">Zinc</keyword>
<evidence type="ECO:0000256" key="10">
    <source>
        <dbReference type="ARBA" id="ARBA00023146"/>
    </source>
</evidence>
<dbReference type="GO" id="GO:0004813">
    <property type="term" value="F:alanine-tRNA ligase activity"/>
    <property type="evidence" value="ECO:0007669"/>
    <property type="project" value="UniProtKB-UniRule"/>
</dbReference>
<dbReference type="InterPro" id="IPR023033">
    <property type="entry name" value="Ala_tRNA_ligase_euk/bac"/>
</dbReference>
<dbReference type="SMART" id="SM00863">
    <property type="entry name" value="tRNA_SAD"/>
    <property type="match status" value="1"/>
</dbReference>
<evidence type="ECO:0000256" key="1">
    <source>
        <dbReference type="ARBA" id="ARBA00008429"/>
    </source>
</evidence>
<dbReference type="EC" id="6.1.1.7" evidence="12"/>
<dbReference type="CDD" id="cd00673">
    <property type="entry name" value="AlaRS_core"/>
    <property type="match status" value="1"/>
</dbReference>
<dbReference type="SUPFAM" id="SSF101353">
    <property type="entry name" value="Putative anticodon-binding domain of alanyl-tRNA synthetase (AlaRS)"/>
    <property type="match status" value="1"/>
</dbReference>
<dbReference type="GO" id="GO:0002161">
    <property type="term" value="F:aminoacyl-tRNA deacylase activity"/>
    <property type="evidence" value="ECO:0007669"/>
    <property type="project" value="TreeGrafter"/>
</dbReference>
<dbReference type="Pfam" id="PF01411">
    <property type="entry name" value="tRNA-synt_2c"/>
    <property type="match status" value="1"/>
</dbReference>
<dbReference type="PROSITE" id="PS50860">
    <property type="entry name" value="AA_TRNA_LIGASE_II_ALA"/>
    <property type="match status" value="1"/>
</dbReference>
<dbReference type="SUPFAM" id="SSF55681">
    <property type="entry name" value="Class II aaRS and biotin synthetases"/>
    <property type="match status" value="1"/>
</dbReference>
<organism evidence="14">
    <name type="scientific">Noctiluca scintillans</name>
    <name type="common">Sea sparkle</name>
    <name type="synonym">Red tide dinoflagellate</name>
    <dbReference type="NCBI Taxonomy" id="2966"/>
    <lineage>
        <taxon>Eukaryota</taxon>
        <taxon>Sar</taxon>
        <taxon>Alveolata</taxon>
        <taxon>Dinophyceae</taxon>
        <taxon>Noctilucales</taxon>
        <taxon>Noctilucaceae</taxon>
        <taxon>Noctiluca</taxon>
    </lineage>
</organism>